<dbReference type="AlphaFoldDB" id="A0A3B0WRJ5"/>
<dbReference type="EMBL" id="UOFG01000008">
    <property type="protein sequence ID" value="VAW57981.1"/>
    <property type="molecule type" value="Genomic_DNA"/>
</dbReference>
<dbReference type="PROSITE" id="PS51257">
    <property type="entry name" value="PROKAR_LIPOPROTEIN"/>
    <property type="match status" value="1"/>
</dbReference>
<sequence>MILKRHWLYLLTGLSLIALSACDNSSDTPPSNADAQAKPDPTLHIGQVYPNQHAVLQPILDNATRYYNWPAAINIYPLYKPASDNKNDPLHATLRDRVNDVYVPALENMPDKTSSRCKSENNVSSPHYQYLLKEPALIQDYFSRGTADNCKENDSGARYTVAGKIPASWPVIAVSDTFKLTLDFKNAGKPRPLMPAEKREVALYINDFKNEFKKLYGKEYNGKTDKNKSITSLADARILLEAQYGKPGYSLRVSTWDHITVANNIWRIFEVSTLMDGKMIASREVFRYQGVLR</sequence>
<evidence type="ECO:0008006" key="2">
    <source>
        <dbReference type="Google" id="ProtNLM"/>
    </source>
</evidence>
<proteinExistence type="predicted"/>
<accession>A0A3B0WRJ5</accession>
<reference evidence="1" key="1">
    <citation type="submission" date="2018-06" db="EMBL/GenBank/DDBJ databases">
        <authorList>
            <person name="Zhirakovskaya E."/>
        </authorList>
    </citation>
    <scope>NUCLEOTIDE SEQUENCE</scope>
</reference>
<evidence type="ECO:0000313" key="1">
    <source>
        <dbReference type="EMBL" id="VAW57981.1"/>
    </source>
</evidence>
<organism evidence="1">
    <name type="scientific">hydrothermal vent metagenome</name>
    <dbReference type="NCBI Taxonomy" id="652676"/>
    <lineage>
        <taxon>unclassified sequences</taxon>
        <taxon>metagenomes</taxon>
        <taxon>ecological metagenomes</taxon>
    </lineage>
</organism>
<gene>
    <name evidence="1" type="ORF">MNBD_GAMMA11-2888</name>
</gene>
<name>A0A3B0WRJ5_9ZZZZ</name>
<protein>
    <recommendedName>
        <fullName evidence="2">Lipoprotein</fullName>
    </recommendedName>
</protein>